<dbReference type="EMBL" id="BEXT01000001">
    <property type="protein sequence ID" value="GBC63271.1"/>
    <property type="molecule type" value="Genomic_DNA"/>
</dbReference>
<protein>
    <recommendedName>
        <fullName evidence="3">Ancillary SecYEG translocon subunit/Cell division coordinator CpoB TPR domain-containing protein</fullName>
    </recommendedName>
</protein>
<evidence type="ECO:0000313" key="5">
    <source>
        <dbReference type="Proteomes" id="UP000288096"/>
    </source>
</evidence>
<reference evidence="5" key="1">
    <citation type="submission" date="2017-11" db="EMBL/GenBank/DDBJ databases">
        <authorList>
            <person name="Watanabe M."/>
            <person name="Kojima H."/>
        </authorList>
    </citation>
    <scope>NUCLEOTIDE SEQUENCE [LARGE SCALE GENOMIC DNA]</scope>
    <source>
        <strain evidence="5">Tokyo 01</strain>
    </source>
</reference>
<keyword evidence="2" id="KW-1133">Transmembrane helix</keyword>
<keyword evidence="2" id="KW-0812">Transmembrane</keyword>
<evidence type="ECO:0000256" key="1">
    <source>
        <dbReference type="PROSITE-ProRule" id="PRU00339"/>
    </source>
</evidence>
<keyword evidence="1" id="KW-0802">TPR repeat</keyword>
<dbReference type="InterPro" id="IPR011990">
    <property type="entry name" value="TPR-like_helical_dom_sf"/>
</dbReference>
<proteinExistence type="predicted"/>
<feature type="transmembrane region" description="Helical" evidence="2">
    <location>
        <begin position="34"/>
        <end position="56"/>
    </location>
</feature>
<feature type="domain" description="Ancillary SecYEG translocon subunit/Cell division coordinator CpoB TPR" evidence="3">
    <location>
        <begin position="47"/>
        <end position="214"/>
    </location>
</feature>
<dbReference type="AlphaFoldDB" id="A0A401G273"/>
<dbReference type="RefSeq" id="WP_166405227.1">
    <property type="nucleotide sequence ID" value="NZ_BEXT01000001.1"/>
</dbReference>
<evidence type="ECO:0000259" key="3">
    <source>
        <dbReference type="Pfam" id="PF09976"/>
    </source>
</evidence>
<keyword evidence="5" id="KW-1185">Reference proteome</keyword>
<name>A0A401G273_9BACT</name>
<dbReference type="Gene3D" id="1.25.40.10">
    <property type="entry name" value="Tetratricopeptide repeat domain"/>
    <property type="match status" value="2"/>
</dbReference>
<evidence type="ECO:0000313" key="4">
    <source>
        <dbReference type="EMBL" id="GBC63271.1"/>
    </source>
</evidence>
<dbReference type="Pfam" id="PF09976">
    <property type="entry name" value="TPR_21"/>
    <property type="match status" value="1"/>
</dbReference>
<organism evidence="4 5">
    <name type="scientific">Desulfonema ishimotonii</name>
    <dbReference type="NCBI Taxonomy" id="45657"/>
    <lineage>
        <taxon>Bacteria</taxon>
        <taxon>Pseudomonadati</taxon>
        <taxon>Thermodesulfobacteriota</taxon>
        <taxon>Desulfobacteria</taxon>
        <taxon>Desulfobacterales</taxon>
        <taxon>Desulfococcaceae</taxon>
        <taxon>Desulfonema</taxon>
    </lineage>
</organism>
<dbReference type="Proteomes" id="UP000288096">
    <property type="component" value="Unassembled WGS sequence"/>
</dbReference>
<gene>
    <name evidence="4" type="ORF">DENIS_4265</name>
</gene>
<reference evidence="5" key="2">
    <citation type="submission" date="2019-01" db="EMBL/GenBank/DDBJ databases">
        <title>Genome sequence of Desulfonema ishimotonii strain Tokyo 01.</title>
        <authorList>
            <person name="Fukui M."/>
        </authorList>
    </citation>
    <scope>NUCLEOTIDE SEQUENCE [LARGE SCALE GENOMIC DNA]</scope>
    <source>
        <strain evidence="5">Tokyo 01</strain>
    </source>
</reference>
<dbReference type="PROSITE" id="PS50005">
    <property type="entry name" value="TPR"/>
    <property type="match status" value="1"/>
</dbReference>
<dbReference type="SUPFAM" id="SSF48452">
    <property type="entry name" value="TPR-like"/>
    <property type="match status" value="1"/>
</dbReference>
<accession>A0A401G273</accession>
<dbReference type="InterPro" id="IPR018704">
    <property type="entry name" value="SecYEG/CpoB_TPR"/>
</dbReference>
<dbReference type="InterPro" id="IPR019734">
    <property type="entry name" value="TPR_rpt"/>
</dbReference>
<feature type="repeat" description="TPR" evidence="1">
    <location>
        <begin position="183"/>
        <end position="216"/>
    </location>
</feature>
<sequence>MARNKVSRKQLLKEPDQFLSVSRRIFNWLLGHRLQILGGLGVLFAVIIIGSAVRYFGEKSEDSAFAAMQKGIEQYQKALEADGPQKAWQTAEKDFQKIFDDYAGQNGGKLARLAYANMAYRSGEFDTAVTLYQKTLEDFGDNSSLKNIILSNLAYASEGKKDYAAALRYFEQITTGPDSLMKGDAFFHLGRLYAQTDDKARSRAAFEKLMADYPDSVYIELVKEAVAGS</sequence>
<comment type="caution">
    <text evidence="4">The sequence shown here is derived from an EMBL/GenBank/DDBJ whole genome shotgun (WGS) entry which is preliminary data.</text>
</comment>
<evidence type="ECO:0000256" key="2">
    <source>
        <dbReference type="SAM" id="Phobius"/>
    </source>
</evidence>
<keyword evidence="2" id="KW-0472">Membrane</keyword>